<keyword evidence="3" id="KW-0460">Magnesium</keyword>
<reference evidence="5" key="1">
    <citation type="submission" date="2014-02" db="EMBL/GenBank/DDBJ databases">
        <title>Expanding our view of genomic diversity in Candidatus Accumulibacter clades.</title>
        <authorList>
            <person name="Skennerton C.T."/>
            <person name="Barr J.J."/>
            <person name="Slater F.R."/>
            <person name="Bond P.L."/>
            <person name="Tyson G.W."/>
        </authorList>
    </citation>
    <scope>NUCLEOTIDE SEQUENCE [LARGE SCALE GENOMIC DNA]</scope>
</reference>
<dbReference type="PANTHER" id="PTHR43736">
    <property type="entry name" value="ADP-RIBOSE PYROPHOSPHATASE"/>
    <property type="match status" value="1"/>
</dbReference>
<dbReference type="NCBIfam" id="NF006961">
    <property type="entry name" value="PRK09438.1"/>
    <property type="match status" value="1"/>
</dbReference>
<dbReference type="InterPro" id="IPR020084">
    <property type="entry name" value="NUDIX_hydrolase_CS"/>
</dbReference>
<accession>A0A011PHJ1</accession>
<evidence type="ECO:0000259" key="4">
    <source>
        <dbReference type="PROSITE" id="PS51462"/>
    </source>
</evidence>
<dbReference type="CDD" id="cd04664">
    <property type="entry name" value="NUDIX_DHNTPase_like"/>
    <property type="match status" value="1"/>
</dbReference>
<feature type="binding site" evidence="3">
    <location>
        <position position="53"/>
    </location>
    <ligand>
        <name>Mg(2+)</name>
        <dbReference type="ChEBI" id="CHEBI:18420"/>
    </ligand>
</feature>
<organism evidence="5 6">
    <name type="scientific">Accumulibacter regalis</name>
    <dbReference type="NCBI Taxonomy" id="522306"/>
    <lineage>
        <taxon>Bacteria</taxon>
        <taxon>Pseudomonadati</taxon>
        <taxon>Pseudomonadota</taxon>
        <taxon>Betaproteobacteria</taxon>
        <taxon>Candidatus Accumulibacter</taxon>
    </lineage>
</organism>
<feature type="domain" description="Nudix hydrolase" evidence="4">
    <location>
        <begin position="3"/>
        <end position="143"/>
    </location>
</feature>
<evidence type="ECO:0000313" key="6">
    <source>
        <dbReference type="Proteomes" id="UP000022141"/>
    </source>
</evidence>
<dbReference type="InterPro" id="IPR003564">
    <property type="entry name" value="DHNTPase"/>
</dbReference>
<feature type="binding site" evidence="3">
    <location>
        <position position="57"/>
    </location>
    <ligand>
        <name>Mg(2+)</name>
        <dbReference type="ChEBI" id="CHEBI:18420"/>
    </ligand>
</feature>
<dbReference type="PANTHER" id="PTHR43736:SF1">
    <property type="entry name" value="DIHYDRONEOPTERIN TRIPHOSPHATE DIPHOSPHATASE"/>
    <property type="match status" value="1"/>
</dbReference>
<dbReference type="Pfam" id="PF00293">
    <property type="entry name" value="NUDIX"/>
    <property type="match status" value="1"/>
</dbReference>
<comment type="caution">
    <text evidence="5">The sequence shown here is derived from an EMBL/GenBank/DDBJ whole genome shotgun (WGS) entry which is preliminary data.</text>
</comment>
<feature type="binding site" evidence="2">
    <location>
        <position position="37"/>
    </location>
    <ligand>
        <name>substrate</name>
    </ligand>
</feature>
<dbReference type="InterPro" id="IPR000086">
    <property type="entry name" value="NUDIX_hydrolase_dom"/>
</dbReference>
<dbReference type="EC" id="3.6.1.-" evidence="5"/>
<evidence type="ECO:0000256" key="2">
    <source>
        <dbReference type="PIRSR" id="PIRSR603564-1"/>
    </source>
</evidence>
<feature type="binding site" evidence="2">
    <location>
        <position position="5"/>
    </location>
    <ligand>
        <name>substrate</name>
    </ligand>
</feature>
<feature type="binding site" evidence="2">
    <location>
        <position position="132"/>
    </location>
    <ligand>
        <name>substrate</name>
    </ligand>
</feature>
<dbReference type="PROSITE" id="PS00893">
    <property type="entry name" value="NUDIX_BOX"/>
    <property type="match status" value="1"/>
</dbReference>
<keyword evidence="6" id="KW-1185">Reference proteome</keyword>
<dbReference type="GO" id="GO:0008828">
    <property type="term" value="F:dATP diphosphatase activity"/>
    <property type="evidence" value="ECO:0007669"/>
    <property type="project" value="InterPro"/>
</dbReference>
<evidence type="ECO:0000313" key="5">
    <source>
        <dbReference type="EMBL" id="EXI87016.1"/>
    </source>
</evidence>
<proteinExistence type="predicted"/>
<dbReference type="GO" id="GO:0019177">
    <property type="term" value="F:dihydroneopterin triphosphate pyrophosphohydrolase activity"/>
    <property type="evidence" value="ECO:0007669"/>
    <property type="project" value="InterPro"/>
</dbReference>
<dbReference type="AlphaFoldDB" id="A0A011PHJ1"/>
<dbReference type="PRINTS" id="PR01404">
    <property type="entry name" value="NPPPHYDRLASE"/>
</dbReference>
<sequence>MTAYKRPVSVLVVVHTPDLQVLLLERASHAGYWQSVTGSQEAGEALADTALRELAEETGISAPPGDLHDWQMSNRYEIFAEWRHRYAPGVVHNTEHVFSLQVAAGQAVVIAPDEHLDYCWLPWHEAAEKCFSWSNRDALLMLPERVSLAQR</sequence>
<dbReference type="GO" id="GO:0046656">
    <property type="term" value="P:folic acid biosynthetic process"/>
    <property type="evidence" value="ECO:0007669"/>
    <property type="project" value="InterPro"/>
</dbReference>
<dbReference type="Proteomes" id="UP000022141">
    <property type="component" value="Unassembled WGS sequence"/>
</dbReference>
<name>A0A011PHJ1_ACCRE</name>
<dbReference type="STRING" id="1454004.AW11_02808"/>
<dbReference type="SUPFAM" id="SSF55811">
    <property type="entry name" value="Nudix"/>
    <property type="match status" value="1"/>
</dbReference>
<dbReference type="PROSITE" id="PS51462">
    <property type="entry name" value="NUDIX"/>
    <property type="match status" value="1"/>
</dbReference>
<dbReference type="EMBL" id="JEMY01000038">
    <property type="protein sequence ID" value="EXI87016.1"/>
    <property type="molecule type" value="Genomic_DNA"/>
</dbReference>
<dbReference type="PATRIC" id="fig|1454004.3.peg.2904"/>
<dbReference type="GO" id="GO:0046872">
    <property type="term" value="F:metal ion binding"/>
    <property type="evidence" value="ECO:0007669"/>
    <property type="project" value="UniProtKB-KW"/>
</dbReference>
<keyword evidence="3" id="KW-0479">Metal-binding</keyword>
<protein>
    <submittedName>
        <fullName evidence="5">Dihydroneopterin triphosphate pyrophosphatase</fullName>
        <ecNumber evidence="5">3.6.1.-</ecNumber>
    </submittedName>
</protein>
<dbReference type="eggNOG" id="COG0494">
    <property type="taxonomic scope" value="Bacteria"/>
</dbReference>
<gene>
    <name evidence="5" type="primary">nudB</name>
    <name evidence="5" type="ORF">AW11_02808</name>
</gene>
<evidence type="ECO:0000256" key="3">
    <source>
        <dbReference type="PIRSR" id="PIRSR603564-2"/>
    </source>
</evidence>
<comment type="cofactor">
    <cofactor evidence="3">
        <name>Mg(2+)</name>
        <dbReference type="ChEBI" id="CHEBI:18420"/>
    </cofactor>
    <text evidence="3">Binds 1 Mg(2+) ion per subunit.</text>
</comment>
<dbReference type="InterPro" id="IPR015797">
    <property type="entry name" value="NUDIX_hydrolase-like_dom_sf"/>
</dbReference>
<keyword evidence="1 5" id="KW-0378">Hydrolase</keyword>
<evidence type="ECO:0000256" key="1">
    <source>
        <dbReference type="ARBA" id="ARBA00022801"/>
    </source>
</evidence>
<dbReference type="Gene3D" id="3.90.79.10">
    <property type="entry name" value="Nucleoside Triphosphate Pyrophosphohydrolase"/>
    <property type="match status" value="1"/>
</dbReference>
<feature type="binding site" evidence="2">
    <location>
        <position position="26"/>
    </location>
    <ligand>
        <name>substrate</name>
    </ligand>
</feature>
<feature type="binding site" evidence="3">
    <location>
        <position position="114"/>
    </location>
    <ligand>
        <name>Mg(2+)</name>
        <dbReference type="ChEBI" id="CHEBI:18420"/>
    </ligand>
</feature>